<evidence type="ECO:0000256" key="14">
    <source>
        <dbReference type="ARBA" id="ARBA00049229"/>
    </source>
</evidence>
<evidence type="ECO:0000256" key="10">
    <source>
        <dbReference type="ARBA" id="ARBA00022898"/>
    </source>
</evidence>
<dbReference type="GO" id="GO:0004084">
    <property type="term" value="F:branched-chain-amino-acid transaminase activity"/>
    <property type="evidence" value="ECO:0007669"/>
    <property type="project" value="UniProtKB-EC"/>
</dbReference>
<evidence type="ECO:0000256" key="5">
    <source>
        <dbReference type="ARBA" id="ARBA00005072"/>
    </source>
</evidence>
<evidence type="ECO:0000256" key="17">
    <source>
        <dbReference type="RuleBase" id="RU364094"/>
    </source>
</evidence>
<dbReference type="PROSITE" id="PS00770">
    <property type="entry name" value="AA_TRANSFER_CLASS_4"/>
    <property type="match status" value="1"/>
</dbReference>
<keyword evidence="10 16" id="KW-0663">Pyridoxal phosphate</keyword>
<dbReference type="Proteomes" id="UP001228905">
    <property type="component" value="Unassembled WGS sequence"/>
</dbReference>
<keyword evidence="8 17" id="KW-0028">Amino-acid biosynthesis</keyword>
<comment type="function">
    <text evidence="2 17">Acts on leucine, isoleucine and valine.</text>
</comment>
<comment type="catalytic activity">
    <reaction evidence="12 17">
        <text>L-valine + 2-oxoglutarate = 3-methyl-2-oxobutanoate + L-glutamate</text>
        <dbReference type="Rhea" id="RHEA:24813"/>
        <dbReference type="ChEBI" id="CHEBI:11851"/>
        <dbReference type="ChEBI" id="CHEBI:16810"/>
        <dbReference type="ChEBI" id="CHEBI:29985"/>
        <dbReference type="ChEBI" id="CHEBI:57762"/>
        <dbReference type="EC" id="2.6.1.42"/>
    </reaction>
</comment>
<evidence type="ECO:0000256" key="4">
    <source>
        <dbReference type="ARBA" id="ARBA00004931"/>
    </source>
</evidence>
<evidence type="ECO:0000256" key="6">
    <source>
        <dbReference type="ARBA" id="ARBA00009320"/>
    </source>
</evidence>
<dbReference type="EC" id="2.6.1.42" evidence="17"/>
<comment type="catalytic activity">
    <reaction evidence="14 17">
        <text>L-leucine + 2-oxoglutarate = 4-methyl-2-oxopentanoate + L-glutamate</text>
        <dbReference type="Rhea" id="RHEA:18321"/>
        <dbReference type="ChEBI" id="CHEBI:16810"/>
        <dbReference type="ChEBI" id="CHEBI:17865"/>
        <dbReference type="ChEBI" id="CHEBI:29985"/>
        <dbReference type="ChEBI" id="CHEBI:57427"/>
        <dbReference type="EC" id="2.6.1.42"/>
    </reaction>
</comment>
<dbReference type="InterPro" id="IPR001544">
    <property type="entry name" value="Aminotrans_IV"/>
</dbReference>
<dbReference type="InterPro" id="IPR043131">
    <property type="entry name" value="BCAT-like_N"/>
</dbReference>
<keyword evidence="11 17" id="KW-0100">Branched-chain amino acid biosynthesis</keyword>
<evidence type="ECO:0000313" key="19">
    <source>
        <dbReference type="Proteomes" id="UP001228905"/>
    </source>
</evidence>
<evidence type="ECO:0000256" key="1">
    <source>
        <dbReference type="ARBA" id="ARBA00001933"/>
    </source>
</evidence>
<dbReference type="Gene3D" id="3.30.470.10">
    <property type="match status" value="1"/>
</dbReference>
<protein>
    <recommendedName>
        <fullName evidence="17">Branched-chain-amino-acid aminotransferase</fullName>
        <shortName evidence="17">BCAT</shortName>
        <ecNumber evidence="17">2.6.1.42</ecNumber>
    </recommendedName>
</protein>
<accession>A0ABU0IVL6</accession>
<dbReference type="PANTHER" id="PTHR42743">
    <property type="entry name" value="AMINO-ACID AMINOTRANSFERASE"/>
    <property type="match status" value="1"/>
</dbReference>
<sequence>MSLVPFDDRDGWIWLDGQFVPWREAKVHVLTHALHYASAVFEGERMYNGTIFELTAHTERLFKSAEILDFKIPFTVAEIDEACKATCAKNGFTDCYLRPIAWRGTEQIGVSAQQTKIHVAIAVWSWPDYFPAEQKRKGIRLTHALYKRPSPETAPTASKAVGLYMICTISKHAAERDGYADALMLDWRGYIAESTGANIFLIRDGVIHTPTPDCFLDGITRRTVIRLAREKGFEVVERHIPGEELGTFSEVFLVGTAAEVTPVSEIGEHRYQPGNISLALMDDYAKLVRGELVNA</sequence>
<gene>
    <name evidence="17" type="primary">ilvE</name>
    <name evidence="18" type="ORF">QO010_003847</name>
</gene>
<dbReference type="SUPFAM" id="SSF56752">
    <property type="entry name" value="D-aminoacid aminotransferase-like PLP-dependent enzymes"/>
    <property type="match status" value="1"/>
</dbReference>
<organism evidence="18 19">
    <name type="scientific">Caulobacter ginsengisoli</name>
    <dbReference type="NCBI Taxonomy" id="400775"/>
    <lineage>
        <taxon>Bacteria</taxon>
        <taxon>Pseudomonadati</taxon>
        <taxon>Pseudomonadota</taxon>
        <taxon>Alphaproteobacteria</taxon>
        <taxon>Caulobacterales</taxon>
        <taxon>Caulobacteraceae</taxon>
        <taxon>Caulobacter</taxon>
    </lineage>
</organism>
<dbReference type="Pfam" id="PF01063">
    <property type="entry name" value="Aminotran_4"/>
    <property type="match status" value="1"/>
</dbReference>
<evidence type="ECO:0000256" key="7">
    <source>
        <dbReference type="ARBA" id="ARBA00022576"/>
    </source>
</evidence>
<dbReference type="Gene3D" id="3.20.10.10">
    <property type="entry name" value="D-amino Acid Aminotransferase, subunit A, domain 2"/>
    <property type="match status" value="1"/>
</dbReference>
<dbReference type="InterPro" id="IPR050571">
    <property type="entry name" value="Class-IV_PLP-Dep_Aminotrnsfr"/>
</dbReference>
<keyword evidence="9 17" id="KW-0808">Transferase</keyword>
<comment type="pathway">
    <text evidence="5 17">Amino-acid biosynthesis; L-leucine biosynthesis; L-leucine from 3-methyl-2-oxobutanoate: step 4/4.</text>
</comment>
<evidence type="ECO:0000313" key="18">
    <source>
        <dbReference type="EMBL" id="MDQ0466054.1"/>
    </source>
</evidence>
<dbReference type="InterPro" id="IPR018300">
    <property type="entry name" value="Aminotrans_IV_CS"/>
</dbReference>
<evidence type="ECO:0000256" key="2">
    <source>
        <dbReference type="ARBA" id="ARBA00003109"/>
    </source>
</evidence>
<dbReference type="PANTHER" id="PTHR42743:SF11">
    <property type="entry name" value="AMINODEOXYCHORISMATE LYASE"/>
    <property type="match status" value="1"/>
</dbReference>
<comment type="pathway">
    <text evidence="3 17">Amino-acid biosynthesis; L-isoleucine biosynthesis; L-isoleucine from 2-oxobutanoate: step 4/4.</text>
</comment>
<reference evidence="18 19" key="1">
    <citation type="submission" date="2023-07" db="EMBL/GenBank/DDBJ databases">
        <title>Genomic Encyclopedia of Type Strains, Phase IV (KMG-IV): sequencing the most valuable type-strain genomes for metagenomic binning, comparative biology and taxonomic classification.</title>
        <authorList>
            <person name="Goeker M."/>
        </authorList>
    </citation>
    <scope>NUCLEOTIDE SEQUENCE [LARGE SCALE GENOMIC DNA]</scope>
    <source>
        <strain evidence="18 19">DSM 18695</strain>
    </source>
</reference>
<evidence type="ECO:0000256" key="3">
    <source>
        <dbReference type="ARBA" id="ARBA00004824"/>
    </source>
</evidence>
<comment type="catalytic activity">
    <reaction evidence="13 17">
        <text>L-isoleucine + 2-oxoglutarate = (S)-3-methyl-2-oxopentanoate + L-glutamate</text>
        <dbReference type="Rhea" id="RHEA:24801"/>
        <dbReference type="ChEBI" id="CHEBI:16810"/>
        <dbReference type="ChEBI" id="CHEBI:29985"/>
        <dbReference type="ChEBI" id="CHEBI:35146"/>
        <dbReference type="ChEBI" id="CHEBI:58045"/>
        <dbReference type="EC" id="2.6.1.42"/>
    </reaction>
</comment>
<comment type="pathway">
    <text evidence="4 17">Amino-acid biosynthesis; L-valine biosynthesis; L-valine from pyruvate: step 4/4.</text>
</comment>
<evidence type="ECO:0000256" key="12">
    <source>
        <dbReference type="ARBA" id="ARBA00048212"/>
    </source>
</evidence>
<comment type="cofactor">
    <cofactor evidence="1 16">
        <name>pyridoxal 5'-phosphate</name>
        <dbReference type="ChEBI" id="CHEBI:597326"/>
    </cofactor>
</comment>
<evidence type="ECO:0000256" key="11">
    <source>
        <dbReference type="ARBA" id="ARBA00023304"/>
    </source>
</evidence>
<dbReference type="InterPro" id="IPR036038">
    <property type="entry name" value="Aminotransferase-like"/>
</dbReference>
<evidence type="ECO:0000256" key="8">
    <source>
        <dbReference type="ARBA" id="ARBA00022605"/>
    </source>
</evidence>
<dbReference type="InterPro" id="IPR043132">
    <property type="entry name" value="BCAT-like_C"/>
</dbReference>
<comment type="similarity">
    <text evidence="6 15">Belongs to the class-IV pyridoxal-phosphate-dependent aminotransferase family.</text>
</comment>
<evidence type="ECO:0000256" key="13">
    <source>
        <dbReference type="ARBA" id="ARBA00048798"/>
    </source>
</evidence>
<keyword evidence="19" id="KW-1185">Reference proteome</keyword>
<keyword evidence="7 17" id="KW-0032">Aminotransferase</keyword>
<comment type="caution">
    <text evidence="18">The sequence shown here is derived from an EMBL/GenBank/DDBJ whole genome shotgun (WGS) entry which is preliminary data.</text>
</comment>
<dbReference type="NCBIfam" id="TIGR01122">
    <property type="entry name" value="ilvE_I"/>
    <property type="match status" value="1"/>
</dbReference>
<dbReference type="EMBL" id="JAUSVS010000009">
    <property type="protein sequence ID" value="MDQ0466054.1"/>
    <property type="molecule type" value="Genomic_DNA"/>
</dbReference>
<evidence type="ECO:0000256" key="9">
    <source>
        <dbReference type="ARBA" id="ARBA00022679"/>
    </source>
</evidence>
<dbReference type="NCBIfam" id="NF005726">
    <property type="entry name" value="PRK07544.1"/>
    <property type="match status" value="1"/>
</dbReference>
<evidence type="ECO:0000256" key="16">
    <source>
        <dbReference type="RuleBase" id="RU004516"/>
    </source>
</evidence>
<evidence type="ECO:0000256" key="15">
    <source>
        <dbReference type="RuleBase" id="RU004106"/>
    </source>
</evidence>
<dbReference type="RefSeq" id="WP_307351867.1">
    <property type="nucleotide sequence ID" value="NZ_JAUSVS010000009.1"/>
</dbReference>
<dbReference type="InterPro" id="IPR005785">
    <property type="entry name" value="B_amino_transI"/>
</dbReference>
<proteinExistence type="inferred from homology"/>
<name>A0ABU0IVL6_9CAUL</name>
<dbReference type="NCBIfam" id="NF005146">
    <property type="entry name" value="PRK06606.1"/>
    <property type="match status" value="1"/>
</dbReference>